<sequence>MKNQVIEKAISICGSQVKLSQSCGVSQVAISYWLNGGGFNAKYIPKIVKATEGKVTELELLHSLSSTEA</sequence>
<dbReference type="RefSeq" id="WP_116631432.1">
    <property type="nucleotide sequence ID" value="NZ_QENU01000003.1"/>
</dbReference>
<evidence type="ECO:0000313" key="2">
    <source>
        <dbReference type="Proteomes" id="UP000245909"/>
    </source>
</evidence>
<name>A0A2U0TAB9_9PAST</name>
<dbReference type="SUPFAM" id="SSF47413">
    <property type="entry name" value="lambda repressor-like DNA-binding domains"/>
    <property type="match status" value="1"/>
</dbReference>
<dbReference type="InterPro" id="IPR010982">
    <property type="entry name" value="Lambda_DNA-bd_dom_sf"/>
</dbReference>
<dbReference type="Pfam" id="PF15943">
    <property type="entry name" value="YdaS_toxin"/>
    <property type="match status" value="1"/>
</dbReference>
<dbReference type="Gene3D" id="1.10.260.40">
    <property type="entry name" value="lambda repressor-like DNA-binding domains"/>
    <property type="match status" value="1"/>
</dbReference>
<evidence type="ECO:0000313" key="1">
    <source>
        <dbReference type="EMBL" id="PVX40565.1"/>
    </source>
</evidence>
<dbReference type="AlphaFoldDB" id="A0A2U0TAB9"/>
<dbReference type="GO" id="GO:0003677">
    <property type="term" value="F:DNA binding"/>
    <property type="evidence" value="ECO:0007669"/>
    <property type="project" value="InterPro"/>
</dbReference>
<dbReference type="InterPro" id="IPR031856">
    <property type="entry name" value="YdaS_toxin-like"/>
</dbReference>
<comment type="caution">
    <text evidence="1">The sequence shown here is derived from an EMBL/GenBank/DDBJ whole genome shotgun (WGS) entry which is preliminary data.</text>
</comment>
<proteinExistence type="predicted"/>
<reference evidence="1 2" key="1">
    <citation type="submission" date="2018-05" db="EMBL/GenBank/DDBJ databases">
        <title>Genomic Encyclopedia of Type Strains, Phase IV (KMG-IV): sequencing the most valuable type-strain genomes for metagenomic binning, comparative biology and taxonomic classification.</title>
        <authorList>
            <person name="Goeker M."/>
        </authorList>
    </citation>
    <scope>NUCLEOTIDE SEQUENCE [LARGE SCALE GENOMIC DNA]</scope>
    <source>
        <strain evidence="1 2">DSM 22999</strain>
    </source>
</reference>
<protein>
    <submittedName>
        <fullName evidence="1">YdaS antitoxin of YdaST toxin-antitoxin system</fullName>
    </submittedName>
</protein>
<accession>A0A2U0TAB9</accession>
<dbReference type="EMBL" id="QENU01000003">
    <property type="protein sequence ID" value="PVX40565.1"/>
    <property type="molecule type" value="Genomic_DNA"/>
</dbReference>
<dbReference type="Proteomes" id="UP000245909">
    <property type="component" value="Unassembled WGS sequence"/>
</dbReference>
<organism evidence="1 2">
    <name type="scientific">Alitibacter langaaensis DSM 22999</name>
    <dbReference type="NCBI Taxonomy" id="1122935"/>
    <lineage>
        <taxon>Bacteria</taxon>
        <taxon>Pseudomonadati</taxon>
        <taxon>Pseudomonadota</taxon>
        <taxon>Gammaproteobacteria</taxon>
        <taxon>Pasteurellales</taxon>
        <taxon>Pasteurellaceae</taxon>
        <taxon>Alitibacter</taxon>
    </lineage>
</organism>
<keyword evidence="2" id="KW-1185">Reference proteome</keyword>
<gene>
    <name evidence="1" type="ORF">C8D76_103138</name>
</gene>
<dbReference type="OrthoDB" id="5682908at2"/>